<dbReference type="RefSeq" id="WP_010853679.1">
    <property type="nucleotide sequence ID" value="NZ_AQHR01000044.1"/>
</dbReference>
<evidence type="ECO:0000259" key="6">
    <source>
        <dbReference type="Pfam" id="PF16889"/>
    </source>
</evidence>
<evidence type="ECO:0000313" key="7">
    <source>
        <dbReference type="EMBL" id="EON77997.1"/>
    </source>
</evidence>
<evidence type="ECO:0000313" key="8">
    <source>
        <dbReference type="Proteomes" id="UP000013909"/>
    </source>
</evidence>
<evidence type="ECO:0000256" key="4">
    <source>
        <dbReference type="ARBA" id="ARBA00023239"/>
    </source>
</evidence>
<dbReference type="OrthoDB" id="7335480at2"/>
<organism evidence="7 8">
    <name type="scientific">Lunatimonas lonarensis</name>
    <dbReference type="NCBI Taxonomy" id="1232681"/>
    <lineage>
        <taxon>Bacteria</taxon>
        <taxon>Pseudomonadati</taxon>
        <taxon>Bacteroidota</taxon>
        <taxon>Cytophagia</taxon>
        <taxon>Cytophagales</taxon>
        <taxon>Cyclobacteriaceae</taxon>
    </lineage>
</organism>
<comment type="subcellular location">
    <subcellularLocation>
        <location evidence="1">Periplasm</location>
    </subcellularLocation>
</comment>
<evidence type="ECO:0000256" key="1">
    <source>
        <dbReference type="ARBA" id="ARBA00004418"/>
    </source>
</evidence>
<dbReference type="STRING" id="1232681.ADIS_1536"/>
<dbReference type="Proteomes" id="UP000013909">
    <property type="component" value="Unassembled WGS sequence"/>
</dbReference>
<dbReference type="Gene3D" id="1.50.10.100">
    <property type="entry name" value="Chondroitin AC/alginate lyase"/>
    <property type="match status" value="1"/>
</dbReference>
<keyword evidence="4" id="KW-0456">Lyase</keyword>
<keyword evidence="8" id="KW-1185">Reference proteome</keyword>
<keyword evidence="2" id="KW-0732">Signal</keyword>
<dbReference type="Pfam" id="PF07940">
    <property type="entry name" value="Hepar_II_III_C"/>
    <property type="match status" value="1"/>
</dbReference>
<dbReference type="Gene3D" id="2.70.98.70">
    <property type="match status" value="1"/>
</dbReference>
<sequence>MKPTQLALVITLATACLAFIFPAKILAQKSWKDIQTVDELYRMYPELVEEMFDPFDLSYPGLERVKSAHERGEWVAAANELLTYFKGAENAPAFVRDLPAYSTTEVAEADTILQYVFTIQNVRGVVPIGTDGHRDWYYKGPNNDREWAWLSNRHSQLATVMKAYFETGNSKYARFIDEFLRDFILASMPYPAEKGTESIWRGLEVAARAKVWARLFYAMRDSEYLSDATRLLILRSLPDHAHYNRNFHGANNWLTMEISALATIAAYFPELKQSSAWLEYGIEEMVESMRDQVYPDGVQTELASHYHNVSLHNFELFKEICDHAGREMPDYFVNTIRDMYGYIAHAVRPDGHRILNNDGDRGSDRTMILAGAAKFNRPDWEYIVTNGQQGMAPAQSPSFFFPWAGHLISRNGFGQHAHWSFFDMGPWGSGHQHNDKLHLSIAAYGRDLLVDSGRFAYTGAVAEKFRPYALSSAAHNLILIDGKGQGRGPTHATEPLTDADARITDDYDFGYGRFDSFSGLEGNAAHTRSMMYVRDRFWVVVDHIEVDRPRTIEALWHWHPDCTVEVEGNVVRTNQKVGNLSIIPAADMKFQIDLIKGQEEPTIQGWYSPSYNEFSPNTTAVYKAEIPGTTTFVWLLLPSEDVGAHATASVVAYHANSVEVDIEVDGRKWALTIPWNGTQGVDVTQRVVGYEVVDRDRD</sequence>
<dbReference type="PANTHER" id="PTHR39210:SF1">
    <property type="entry name" value="HEPARIN-SULFATE LYASE"/>
    <property type="match status" value="1"/>
</dbReference>
<dbReference type="SUPFAM" id="SSF48230">
    <property type="entry name" value="Chondroitin AC/alginate lyase"/>
    <property type="match status" value="1"/>
</dbReference>
<dbReference type="GO" id="GO:0016829">
    <property type="term" value="F:lyase activity"/>
    <property type="evidence" value="ECO:0007669"/>
    <property type="project" value="UniProtKB-KW"/>
</dbReference>
<feature type="domain" description="Heparin-sulfate lyase N-terminal" evidence="6">
    <location>
        <begin position="51"/>
        <end position="363"/>
    </location>
</feature>
<dbReference type="Pfam" id="PF16889">
    <property type="entry name" value="Hepar_II_III_N"/>
    <property type="match status" value="1"/>
</dbReference>
<dbReference type="EMBL" id="AQHR01000044">
    <property type="protein sequence ID" value="EON77997.1"/>
    <property type="molecule type" value="Genomic_DNA"/>
</dbReference>
<proteinExistence type="predicted"/>
<feature type="domain" description="Heparinase II/III-like C-terminal" evidence="5">
    <location>
        <begin position="396"/>
        <end position="626"/>
    </location>
</feature>
<dbReference type="InterPro" id="IPR008929">
    <property type="entry name" value="Chondroitin_lyas"/>
</dbReference>
<dbReference type="PROSITE" id="PS51257">
    <property type="entry name" value="PROKAR_LIPOPROTEIN"/>
    <property type="match status" value="1"/>
</dbReference>
<dbReference type="AlphaFoldDB" id="R7ZV86"/>
<dbReference type="GO" id="GO:0042597">
    <property type="term" value="C:periplasmic space"/>
    <property type="evidence" value="ECO:0007669"/>
    <property type="project" value="UniProtKB-SubCell"/>
</dbReference>
<evidence type="ECO:0000256" key="3">
    <source>
        <dbReference type="ARBA" id="ARBA00022764"/>
    </source>
</evidence>
<evidence type="ECO:0000259" key="5">
    <source>
        <dbReference type="Pfam" id="PF07940"/>
    </source>
</evidence>
<protein>
    <submittedName>
        <fullName evidence="7">Uncharacterized protein</fullName>
    </submittedName>
</protein>
<reference evidence="7 8" key="1">
    <citation type="submission" date="2013-02" db="EMBL/GenBank/DDBJ databases">
        <title>A novel strain isolated from Lonar lake, Maharashtra, India.</title>
        <authorList>
            <person name="Singh A."/>
        </authorList>
    </citation>
    <scope>NUCLEOTIDE SEQUENCE [LARGE SCALE GENOMIC DNA]</scope>
    <source>
        <strain evidence="7 8">AK24</strain>
    </source>
</reference>
<accession>R7ZV86</accession>
<gene>
    <name evidence="7" type="ORF">ADIS_1536</name>
</gene>
<dbReference type="InterPro" id="IPR031680">
    <property type="entry name" value="Hepar_II_III_N"/>
</dbReference>
<comment type="caution">
    <text evidence="7">The sequence shown here is derived from an EMBL/GenBank/DDBJ whole genome shotgun (WGS) entry which is preliminary data.</text>
</comment>
<dbReference type="PATRIC" id="fig|1288963.3.peg.1529"/>
<dbReference type="InterPro" id="IPR012480">
    <property type="entry name" value="Hepar_II_III_C"/>
</dbReference>
<evidence type="ECO:0000256" key="2">
    <source>
        <dbReference type="ARBA" id="ARBA00022729"/>
    </source>
</evidence>
<dbReference type="PANTHER" id="PTHR39210">
    <property type="entry name" value="HEPARIN-SULFATE LYASE"/>
    <property type="match status" value="1"/>
</dbReference>
<keyword evidence="3" id="KW-0574">Periplasm</keyword>
<name>R7ZV86_9BACT</name>